<name>A0ABU1WSI7_9BURK</name>
<evidence type="ECO:0000313" key="2">
    <source>
        <dbReference type="EMBL" id="MDR7152273.1"/>
    </source>
</evidence>
<evidence type="ECO:0000313" key="3">
    <source>
        <dbReference type="Proteomes" id="UP001265700"/>
    </source>
</evidence>
<organism evidence="2 3">
    <name type="scientific">Hydrogenophaga palleronii</name>
    <dbReference type="NCBI Taxonomy" id="65655"/>
    <lineage>
        <taxon>Bacteria</taxon>
        <taxon>Pseudomonadati</taxon>
        <taxon>Pseudomonadota</taxon>
        <taxon>Betaproteobacteria</taxon>
        <taxon>Burkholderiales</taxon>
        <taxon>Comamonadaceae</taxon>
        <taxon>Hydrogenophaga</taxon>
    </lineage>
</organism>
<evidence type="ECO:0008006" key="4">
    <source>
        <dbReference type="Google" id="ProtNLM"/>
    </source>
</evidence>
<accession>A0ABU1WSI7</accession>
<dbReference type="InterPro" id="IPR017853">
    <property type="entry name" value="GH"/>
</dbReference>
<evidence type="ECO:0000256" key="1">
    <source>
        <dbReference type="SAM" id="SignalP"/>
    </source>
</evidence>
<sequence>MKINRIRPFRTCSWRTGGAAWALLLAVAAHAQEVPPSTWTFTPERDRFQAGALLDLRYLNEPVAGQAGFVQVNQQGRFVLGNGQPVRFWAVNSSVGHESQWPRGPLWPQGLNDLAHHARFLAKRGVNMVRQHRQISPNLTTHPDAALTDINEAERDAIWRMVAAMRKQGIYTTLSPYWGVPMKFAKNWGIAGGNKQSALGLLFFDETLQAAYKVWLKKLLLEKNPYTGLSLAQDPSLAVFQLQNEDSLLFWTVNAIQGPQREALERRFANFVRTKYGSLDAAWNAWGHSPVKGDQPAAGRLALIDIWQLTQPPPQGGAGQRMADQTEFYARTMHDFNREMVDYLRQELGLKSLINAGNWKTASAERLGDVERWSYLPGDVDAVNHYFGGVHQGENNGWAISQGDRFTSDSALLQPHRLPVNLKQTQGRPIMVTESAWVLPNTHGAEGPFLVAAYTSLSGVAAYHWFATDHDGWAPPHSANGYLPSQQKWTYATPETLGSFPAAALAYRRGDIRTGQPVLLEQRTLSSLWQRQSPRIFEGASFDPNRDTGDGARNGKTIRSAISPDAFLAGPVQVRLGADPVSATYAADLAAWTDKDRIRANTGEIVLDHRLGVATVDTPRTQGVAAHFQRAPQHQLSTLGVRSGNRFGAVMAVSLDDKPLNQSRSVLLQYATQSRPTGWRDKPVTLTLEGGGTAPGWEIESFGGAPWKVVQPELEVSLRNPRLRRATALDMNGMPLAAVPVKREGDTLRLRFPPATMYVVVR</sequence>
<gene>
    <name evidence="2" type="ORF">J2W49_004249</name>
</gene>
<proteinExistence type="predicted"/>
<dbReference type="Gene3D" id="3.20.20.80">
    <property type="entry name" value="Glycosidases"/>
    <property type="match status" value="1"/>
</dbReference>
<dbReference type="Proteomes" id="UP001265700">
    <property type="component" value="Unassembled WGS sequence"/>
</dbReference>
<comment type="caution">
    <text evidence="2">The sequence shown here is derived from an EMBL/GenBank/DDBJ whole genome shotgun (WGS) entry which is preliminary data.</text>
</comment>
<protein>
    <recommendedName>
        <fullName evidence="4">Glycoside hydrolase family 42 N-terminal domain-containing protein</fullName>
    </recommendedName>
</protein>
<dbReference type="RefSeq" id="WP_310320824.1">
    <property type="nucleotide sequence ID" value="NZ_JAVDWU010000010.1"/>
</dbReference>
<keyword evidence="3" id="KW-1185">Reference proteome</keyword>
<dbReference type="SUPFAM" id="SSF51445">
    <property type="entry name" value="(Trans)glycosidases"/>
    <property type="match status" value="1"/>
</dbReference>
<reference evidence="2 3" key="1">
    <citation type="submission" date="2023-07" db="EMBL/GenBank/DDBJ databases">
        <title>Sorghum-associated microbial communities from plants grown in Nebraska, USA.</title>
        <authorList>
            <person name="Schachtman D."/>
        </authorList>
    </citation>
    <scope>NUCLEOTIDE SEQUENCE [LARGE SCALE GENOMIC DNA]</scope>
    <source>
        <strain evidence="2 3">4249</strain>
    </source>
</reference>
<feature type="chain" id="PRO_5046235525" description="Glycoside hydrolase family 42 N-terminal domain-containing protein" evidence="1">
    <location>
        <begin position="32"/>
        <end position="762"/>
    </location>
</feature>
<dbReference type="EMBL" id="JAVDWU010000010">
    <property type="protein sequence ID" value="MDR7152273.1"/>
    <property type="molecule type" value="Genomic_DNA"/>
</dbReference>
<keyword evidence="1" id="KW-0732">Signal</keyword>
<feature type="signal peptide" evidence="1">
    <location>
        <begin position="1"/>
        <end position="31"/>
    </location>
</feature>